<dbReference type="SUPFAM" id="SSF69318">
    <property type="entry name" value="Integrin alpha N-terminal domain"/>
    <property type="match status" value="3"/>
</dbReference>
<evidence type="ECO:0000313" key="5">
    <source>
        <dbReference type="EMBL" id="NNV53824.1"/>
    </source>
</evidence>
<dbReference type="InterPro" id="IPR028994">
    <property type="entry name" value="Integrin_alpha_N"/>
</dbReference>
<dbReference type="EMBL" id="WHPF01000001">
    <property type="protein sequence ID" value="NNV53824.1"/>
    <property type="molecule type" value="Genomic_DNA"/>
</dbReference>
<name>A0A8J8JSP6_9BACT</name>
<keyword evidence="2" id="KW-0677">Repeat</keyword>
<keyword evidence="6" id="KW-1185">Reference proteome</keyword>
<evidence type="ECO:0000256" key="2">
    <source>
        <dbReference type="ARBA" id="ARBA00022737"/>
    </source>
</evidence>
<gene>
    <name evidence="5" type="ORF">GD597_00035</name>
</gene>
<dbReference type="InterPro" id="IPR027039">
    <property type="entry name" value="Crtac1"/>
</dbReference>
<dbReference type="Gene3D" id="2.130.10.130">
    <property type="entry name" value="Integrin alpha, N-terminal"/>
    <property type="match status" value="4"/>
</dbReference>
<dbReference type="AlphaFoldDB" id="A0A8J8JSP6"/>
<dbReference type="InterPro" id="IPR013519">
    <property type="entry name" value="Int_alpha_beta-p"/>
</dbReference>
<dbReference type="Proteomes" id="UP000598971">
    <property type="component" value="Unassembled WGS sequence"/>
</dbReference>
<dbReference type="Pfam" id="PF13517">
    <property type="entry name" value="FG-GAP_3"/>
    <property type="match status" value="4"/>
</dbReference>
<dbReference type="InterPro" id="IPR011519">
    <property type="entry name" value="UnbV_ASPIC"/>
</dbReference>
<keyword evidence="1" id="KW-0732">Signal</keyword>
<evidence type="ECO:0000259" key="4">
    <source>
        <dbReference type="Pfam" id="PF07593"/>
    </source>
</evidence>
<evidence type="ECO:0000256" key="1">
    <source>
        <dbReference type="ARBA" id="ARBA00022729"/>
    </source>
</evidence>
<evidence type="ECO:0000256" key="3">
    <source>
        <dbReference type="ARBA" id="ARBA00023180"/>
    </source>
</evidence>
<comment type="caution">
    <text evidence="5">The sequence shown here is derived from an EMBL/GenBank/DDBJ whole genome shotgun (WGS) entry which is preliminary data.</text>
</comment>
<reference evidence="5" key="1">
    <citation type="submission" date="2019-10" db="EMBL/GenBank/DDBJ databases">
        <title>Draft genome sequence of Panacibacter sp. KCS-6.</title>
        <authorList>
            <person name="Yim K.J."/>
        </authorList>
    </citation>
    <scope>NUCLEOTIDE SEQUENCE</scope>
    <source>
        <strain evidence="5">KCS-6</strain>
    </source>
</reference>
<keyword evidence="3" id="KW-0325">Glycoprotein</keyword>
<feature type="domain" description="ASPIC/UnbV" evidence="4">
    <location>
        <begin position="561"/>
        <end position="619"/>
    </location>
</feature>
<organism evidence="5 6">
    <name type="scientific">Limnovirga soli</name>
    <dbReference type="NCBI Taxonomy" id="2656915"/>
    <lineage>
        <taxon>Bacteria</taxon>
        <taxon>Pseudomonadati</taxon>
        <taxon>Bacteroidota</taxon>
        <taxon>Chitinophagia</taxon>
        <taxon>Chitinophagales</taxon>
        <taxon>Chitinophagaceae</taxon>
        <taxon>Limnovirga</taxon>
    </lineage>
</organism>
<dbReference type="Pfam" id="PF07593">
    <property type="entry name" value="UnbV_ASPIC"/>
    <property type="match status" value="1"/>
</dbReference>
<protein>
    <recommendedName>
        <fullName evidence="4">ASPIC/UnbV domain-containing protein</fullName>
    </recommendedName>
</protein>
<accession>A0A8J8JSP6</accession>
<dbReference type="PANTHER" id="PTHR16026">
    <property type="entry name" value="CARTILAGE ACIDIC PROTEIN 1"/>
    <property type="match status" value="1"/>
</dbReference>
<dbReference type="InterPro" id="IPR013517">
    <property type="entry name" value="FG-GAP"/>
</dbReference>
<dbReference type="PANTHER" id="PTHR16026:SF0">
    <property type="entry name" value="CARTILAGE ACIDIC PROTEIN 1"/>
    <property type="match status" value="1"/>
</dbReference>
<dbReference type="SMART" id="SM00191">
    <property type="entry name" value="Int_alpha"/>
    <property type="match status" value="3"/>
</dbReference>
<sequence length="1140" mass="126077">MLYSIHTSVISCIQLLQHKCATQVKLPATFTAGLNRLFVVIIVAIALNSCGKNPTATPPIFEVLDKSRTGLDFNNTLHPDSVFNVLDYMYFYNGAGVAAGDFNNDGLIDLFFAANQSTNKIFLNTGNLHFKDVTAAAKLLQDGGWSTGVSVVDINNDGLLDFYISRVGNYEVLKANNQLLICKGIDKNGVPFYSDETATWGLAFSGFSTQAAFLDYDMDGDLDMFLLNHSVHQNGTFAERSLFLGTYHPLAGDRLFKNEGNHFTDVTKACGINSSAIGYGLGVCVADINLDGWPDMYIGNDFHENDYLYLNQHDGKFKEVSGEEMMHSSQFSMGVDIADINNDAYPEIISMDMLPEDPSILKRSLGEDNYDLFYEKIGYGYSFQYTRNNLQFNQGNNHFSELGLYAGVAATDWSWAPLWLDFDNDGLKDLFVSNGIPKRMNDIDYANYVSNDVVQQNMANQTKGQKDMALIEKFPQIKLPNKFFSNKGNLQFIDRQDAIADNAPSYSNGAVYADFDNDGDLDIVVNNIDADAVLYENKTAGSSAQHFLQLHLKGPAANINAIGAKLLLYTGNSIRTYENYPVHGFLSSMEIPLHIGLNNTKPDSLILIWPDNTCQHLTASDTGIVHLSYQKGLPDFNYTALQQHQPNTTIPMADITAATGLQYTHQENPFNEFNREQLIPRMFSTEGPALAVGDINKDGLEDVFIGAAKRVKNALFIQNANGTFTQSQQPVLAADSVYEDVSACFTDVNNDGQIDLVIASGGNEFFGHDEHNTPRVYLNDGKAHFTKLAGAFDTLYTTASCVIPCDFNKDGFTDLFIGGRCVPNAYGQIPASYLLQNNGAGKFTNVTSKYAKDLSTIGFVTNAYWCDIDKDGDSDLLLSLEWGPITAFINNKGSFTKLPLTTQNGWWNNLLPCDIDNDGDIDLIAGNLGLNSRLKASEEEPVRMYYNDFDGNGKKEQVLTYYLQHREYPFASIGELQKQMPVLKKQLLYAADFAKATLPEIFTADKLNNATLFTANYFASALLINDGKLHFTPKALPWQAQLSPVKDAVIINANNDGLPDILLTGNFYENNIEMGRYDASYGTILINMGAGNFECSPINGLSIQGQVRHILPLQLGKNATYILARNNQPVQIIQQLQAKK</sequence>
<evidence type="ECO:0000313" key="6">
    <source>
        <dbReference type="Proteomes" id="UP000598971"/>
    </source>
</evidence>
<proteinExistence type="predicted"/>